<dbReference type="WBParaSite" id="nRc.2.0.1.t13130-RA">
    <property type="protein sequence ID" value="nRc.2.0.1.t13130-RA"/>
    <property type="gene ID" value="nRc.2.0.1.g13130"/>
</dbReference>
<keyword evidence="1" id="KW-1185">Reference proteome</keyword>
<protein>
    <submittedName>
        <fullName evidence="2">Uncharacterized protein</fullName>
    </submittedName>
</protein>
<dbReference type="AlphaFoldDB" id="A0A915IG81"/>
<accession>A0A915IG81</accession>
<name>A0A915IG81_ROMCU</name>
<evidence type="ECO:0000313" key="1">
    <source>
        <dbReference type="Proteomes" id="UP000887565"/>
    </source>
</evidence>
<evidence type="ECO:0000313" key="2">
    <source>
        <dbReference type="WBParaSite" id="nRc.2.0.1.t13130-RA"/>
    </source>
</evidence>
<proteinExistence type="predicted"/>
<reference evidence="2" key="1">
    <citation type="submission" date="2022-11" db="UniProtKB">
        <authorList>
            <consortium name="WormBaseParasite"/>
        </authorList>
    </citation>
    <scope>IDENTIFICATION</scope>
</reference>
<dbReference type="Proteomes" id="UP000887565">
    <property type="component" value="Unplaced"/>
</dbReference>
<organism evidence="1 2">
    <name type="scientific">Romanomermis culicivorax</name>
    <name type="common">Nematode worm</name>
    <dbReference type="NCBI Taxonomy" id="13658"/>
    <lineage>
        <taxon>Eukaryota</taxon>
        <taxon>Metazoa</taxon>
        <taxon>Ecdysozoa</taxon>
        <taxon>Nematoda</taxon>
        <taxon>Enoplea</taxon>
        <taxon>Dorylaimia</taxon>
        <taxon>Mermithida</taxon>
        <taxon>Mermithoidea</taxon>
        <taxon>Mermithidae</taxon>
        <taxon>Romanomermis</taxon>
    </lineage>
</organism>
<sequence>MPDDNKTTVYFLISRLFHRLSQISCAECLSYKTNLSKKIENFDHVPVKKRFSKFYSATYIAKSRIKFDKLRRPIRLEQLSARLAMFYDFYVRNAKDFVELGMPMPRQSVGRPNCQNLEKFSSLSAGKI</sequence>